<name>A0A382F2T5_9ZZZZ</name>
<dbReference type="AlphaFoldDB" id="A0A382F2T5"/>
<organism evidence="1">
    <name type="scientific">marine metagenome</name>
    <dbReference type="NCBI Taxonomy" id="408172"/>
    <lineage>
        <taxon>unclassified sequences</taxon>
        <taxon>metagenomes</taxon>
        <taxon>ecological metagenomes</taxon>
    </lineage>
</organism>
<accession>A0A382F2T5</accession>
<sequence length="85" mass="10131">MLEFKEAKKHYRKIAKNHNLTAKIKKGNWTAVDVITWWMKYTKSKEFKELYKGKIAVRPDIYYSKDNVWKRMSAFSVLAGVEESK</sequence>
<protein>
    <submittedName>
        <fullName evidence="1">Uncharacterized protein</fullName>
    </submittedName>
</protein>
<proteinExistence type="predicted"/>
<dbReference type="EMBL" id="UINC01047710">
    <property type="protein sequence ID" value="SVB57318.1"/>
    <property type="molecule type" value="Genomic_DNA"/>
</dbReference>
<reference evidence="1" key="1">
    <citation type="submission" date="2018-05" db="EMBL/GenBank/DDBJ databases">
        <authorList>
            <person name="Lanie J.A."/>
            <person name="Ng W.-L."/>
            <person name="Kazmierczak K.M."/>
            <person name="Andrzejewski T.M."/>
            <person name="Davidsen T.M."/>
            <person name="Wayne K.J."/>
            <person name="Tettelin H."/>
            <person name="Glass J.I."/>
            <person name="Rusch D."/>
            <person name="Podicherti R."/>
            <person name="Tsui H.-C.T."/>
            <person name="Winkler M.E."/>
        </authorList>
    </citation>
    <scope>NUCLEOTIDE SEQUENCE</scope>
</reference>
<gene>
    <name evidence="1" type="ORF">METZ01_LOCUS210172</name>
</gene>
<evidence type="ECO:0000313" key="1">
    <source>
        <dbReference type="EMBL" id="SVB57318.1"/>
    </source>
</evidence>